<evidence type="ECO:0000313" key="7">
    <source>
        <dbReference type="Proteomes" id="UP000593562"/>
    </source>
</evidence>
<dbReference type="EMBL" id="JAAARO010000004">
    <property type="protein sequence ID" value="KAF5748988.1"/>
    <property type="molecule type" value="Genomic_DNA"/>
</dbReference>
<accession>A0A7J7DRI4</accession>
<comment type="caution">
    <text evidence="6">The sequence shown here is derived from an EMBL/GenBank/DDBJ whole genome shotgun (WGS) entry which is preliminary data.</text>
</comment>
<dbReference type="Pfam" id="PF13499">
    <property type="entry name" value="EF-hand_7"/>
    <property type="match status" value="1"/>
</dbReference>
<dbReference type="SMART" id="SM00054">
    <property type="entry name" value="EFh"/>
    <property type="match status" value="2"/>
</dbReference>
<dbReference type="InterPro" id="IPR002048">
    <property type="entry name" value="EF_hand_dom"/>
</dbReference>
<dbReference type="FunCoup" id="A0A7J7DRI4">
    <property type="interactions" value="33"/>
</dbReference>
<evidence type="ECO:0000256" key="1">
    <source>
        <dbReference type="ARBA" id="ARBA00003291"/>
    </source>
</evidence>
<evidence type="ECO:0000256" key="3">
    <source>
        <dbReference type="ARBA" id="ARBA00022737"/>
    </source>
</evidence>
<proteinExistence type="predicted"/>
<evidence type="ECO:0000313" key="6">
    <source>
        <dbReference type="EMBL" id="KAF5748988.1"/>
    </source>
</evidence>
<evidence type="ECO:0000259" key="5">
    <source>
        <dbReference type="PROSITE" id="PS50222"/>
    </source>
</evidence>
<feature type="domain" description="EF-hand" evidence="5">
    <location>
        <begin position="134"/>
        <end position="169"/>
    </location>
</feature>
<dbReference type="InterPro" id="IPR011992">
    <property type="entry name" value="EF-hand-dom_pair"/>
</dbReference>
<dbReference type="FunFam" id="1.10.238.10:FF:000302">
    <property type="entry name" value="Probable calcium-binding protein CML46"/>
    <property type="match status" value="1"/>
</dbReference>
<keyword evidence="2" id="KW-0479">Metal-binding</keyword>
<protein>
    <recommendedName>
        <fullName evidence="5">EF-hand domain-containing protein</fullName>
    </recommendedName>
</protein>
<dbReference type="PANTHER" id="PTHR10891">
    <property type="entry name" value="EF-HAND CALCIUM-BINDING DOMAIN CONTAINING PROTEIN"/>
    <property type="match status" value="1"/>
</dbReference>
<feature type="domain" description="EF-hand" evidence="5">
    <location>
        <begin position="172"/>
        <end position="206"/>
    </location>
</feature>
<dbReference type="PROSITE" id="PS50222">
    <property type="entry name" value="EF_HAND_2"/>
    <property type="match status" value="2"/>
</dbReference>
<keyword evidence="3" id="KW-0677">Repeat</keyword>
<reference evidence="6 7" key="1">
    <citation type="journal article" date="2020" name="Nat. Commun.">
        <title>Genome of Tripterygium wilfordii and identification of cytochrome P450 involved in triptolide biosynthesis.</title>
        <authorList>
            <person name="Tu L."/>
            <person name="Su P."/>
            <person name="Zhang Z."/>
            <person name="Gao L."/>
            <person name="Wang J."/>
            <person name="Hu T."/>
            <person name="Zhou J."/>
            <person name="Zhang Y."/>
            <person name="Zhao Y."/>
            <person name="Liu Y."/>
            <person name="Song Y."/>
            <person name="Tong Y."/>
            <person name="Lu Y."/>
            <person name="Yang J."/>
            <person name="Xu C."/>
            <person name="Jia M."/>
            <person name="Peters R.J."/>
            <person name="Huang L."/>
            <person name="Gao W."/>
        </authorList>
    </citation>
    <scope>NUCLEOTIDE SEQUENCE [LARGE SCALE GENOMIC DNA]</scope>
    <source>
        <strain evidence="7">cv. XIE 37</strain>
        <tissue evidence="6">Leaf</tissue>
    </source>
</reference>
<dbReference type="InParanoid" id="A0A7J7DRI4"/>
<comment type="function">
    <text evidence="1">Potential calcium sensor.</text>
</comment>
<dbReference type="CDD" id="cd00051">
    <property type="entry name" value="EFh"/>
    <property type="match status" value="1"/>
</dbReference>
<sequence length="206" mass="24276">MALSRLLYSILCYSIKIEESSLISKQSAFPVFILLATLLFHRIVVWVSRICRFLSRFYCHLHLQTQFDSKITEEETENPDSEFLIKEKREGDLCREDVEFVMGKLGFFCSQESEELQKWLSSKDLPGLFDEKEPVLEEVKEAFDVFDFNKDGFIDAMELQRVLCNLGFREGRELENCRKMIRSYDQNGDGRIDFSEFVEFMENSFC</sequence>
<keyword evidence="4" id="KW-0106">Calcium</keyword>
<organism evidence="6 7">
    <name type="scientific">Tripterygium wilfordii</name>
    <name type="common">Thunder God vine</name>
    <dbReference type="NCBI Taxonomy" id="458696"/>
    <lineage>
        <taxon>Eukaryota</taxon>
        <taxon>Viridiplantae</taxon>
        <taxon>Streptophyta</taxon>
        <taxon>Embryophyta</taxon>
        <taxon>Tracheophyta</taxon>
        <taxon>Spermatophyta</taxon>
        <taxon>Magnoliopsida</taxon>
        <taxon>eudicotyledons</taxon>
        <taxon>Gunneridae</taxon>
        <taxon>Pentapetalae</taxon>
        <taxon>rosids</taxon>
        <taxon>fabids</taxon>
        <taxon>Celastrales</taxon>
        <taxon>Celastraceae</taxon>
        <taxon>Tripterygium</taxon>
    </lineage>
</organism>
<dbReference type="GO" id="GO:0005509">
    <property type="term" value="F:calcium ion binding"/>
    <property type="evidence" value="ECO:0007669"/>
    <property type="project" value="InterPro"/>
</dbReference>
<dbReference type="Proteomes" id="UP000593562">
    <property type="component" value="Unassembled WGS sequence"/>
</dbReference>
<evidence type="ECO:0000256" key="2">
    <source>
        <dbReference type="ARBA" id="ARBA00022723"/>
    </source>
</evidence>
<gene>
    <name evidence="6" type="ORF">HS088_TW04G00949</name>
</gene>
<keyword evidence="7" id="KW-1185">Reference proteome</keyword>
<dbReference type="AlphaFoldDB" id="A0A7J7DRI4"/>
<dbReference type="InterPro" id="IPR018247">
    <property type="entry name" value="EF_Hand_1_Ca_BS"/>
</dbReference>
<dbReference type="InterPro" id="IPR039647">
    <property type="entry name" value="EF_hand_pair_protein_CML-like"/>
</dbReference>
<dbReference type="SUPFAM" id="SSF47473">
    <property type="entry name" value="EF-hand"/>
    <property type="match status" value="1"/>
</dbReference>
<evidence type="ECO:0000256" key="4">
    <source>
        <dbReference type="ARBA" id="ARBA00022837"/>
    </source>
</evidence>
<dbReference type="OrthoDB" id="26525at2759"/>
<name>A0A7J7DRI4_TRIWF</name>
<dbReference type="PROSITE" id="PS00018">
    <property type="entry name" value="EF_HAND_1"/>
    <property type="match status" value="2"/>
</dbReference>
<dbReference type="Gene3D" id="1.10.238.10">
    <property type="entry name" value="EF-hand"/>
    <property type="match status" value="1"/>
</dbReference>